<reference evidence="3" key="1">
    <citation type="submission" date="2013-03" db="EMBL/GenBank/DDBJ databases">
        <authorList>
            <person name="Jeffery W."/>
            <person name="Warren W."/>
            <person name="Wilson R.K."/>
        </authorList>
    </citation>
    <scope>NUCLEOTIDE SEQUENCE</scope>
    <source>
        <strain evidence="3">female</strain>
    </source>
</reference>
<feature type="domain" description="C-type lectin" evidence="1">
    <location>
        <begin position="53"/>
        <end position="132"/>
    </location>
</feature>
<evidence type="ECO:0000259" key="1">
    <source>
        <dbReference type="PROSITE" id="PS50041"/>
    </source>
</evidence>
<dbReference type="InterPro" id="IPR016187">
    <property type="entry name" value="CTDL_fold"/>
</dbReference>
<dbReference type="CDD" id="cd00037">
    <property type="entry name" value="CLECT"/>
    <property type="match status" value="1"/>
</dbReference>
<dbReference type="PANTHER" id="PTHR22803">
    <property type="entry name" value="MANNOSE, PHOSPHOLIPASE, LECTIN RECEPTOR RELATED"/>
    <property type="match status" value="1"/>
</dbReference>
<accession>A0A3B1K116</accession>
<dbReference type="SMART" id="SM00034">
    <property type="entry name" value="CLECT"/>
    <property type="match status" value="1"/>
</dbReference>
<dbReference type="GeneTree" id="ENSGT00990000205635"/>
<dbReference type="InterPro" id="IPR001304">
    <property type="entry name" value="C-type_lectin-like"/>
</dbReference>
<organism evidence="2 3">
    <name type="scientific">Astyanax mexicanus</name>
    <name type="common">Blind cave fish</name>
    <name type="synonym">Astyanax fasciatus mexicanus</name>
    <dbReference type="NCBI Taxonomy" id="7994"/>
    <lineage>
        <taxon>Eukaryota</taxon>
        <taxon>Metazoa</taxon>
        <taxon>Chordata</taxon>
        <taxon>Craniata</taxon>
        <taxon>Vertebrata</taxon>
        <taxon>Euteleostomi</taxon>
        <taxon>Actinopterygii</taxon>
        <taxon>Neopterygii</taxon>
        <taxon>Teleostei</taxon>
        <taxon>Ostariophysi</taxon>
        <taxon>Characiformes</taxon>
        <taxon>Characoidei</taxon>
        <taxon>Acestrorhamphidae</taxon>
        <taxon>Acestrorhamphinae</taxon>
        <taxon>Astyanax</taxon>
    </lineage>
</organism>
<dbReference type="InParanoid" id="A0A3B1K116"/>
<dbReference type="InterPro" id="IPR050111">
    <property type="entry name" value="C-type_lectin/snaclec_domain"/>
</dbReference>
<dbReference type="InterPro" id="IPR016186">
    <property type="entry name" value="C-type_lectin-like/link_sf"/>
</dbReference>
<dbReference type="AlphaFoldDB" id="A0A3B1K116"/>
<reference evidence="3" key="2">
    <citation type="journal article" date="2014" name="Nat. Commun.">
        <title>The cavefish genome reveals candidate genes for eye loss.</title>
        <authorList>
            <person name="McGaugh S.E."/>
            <person name="Gross J.B."/>
            <person name="Aken B."/>
            <person name="Blin M."/>
            <person name="Borowsky R."/>
            <person name="Chalopin D."/>
            <person name="Hinaux H."/>
            <person name="Jeffery W.R."/>
            <person name="Keene A."/>
            <person name="Ma L."/>
            <person name="Minx P."/>
            <person name="Murphy D."/>
            <person name="O'Quin K.E."/>
            <person name="Retaux S."/>
            <person name="Rohner N."/>
            <person name="Searle S.M."/>
            <person name="Stahl B.A."/>
            <person name="Tabin C."/>
            <person name="Volff J.N."/>
            <person name="Yoshizawa M."/>
            <person name="Warren W.C."/>
        </authorList>
    </citation>
    <scope>NUCLEOTIDE SEQUENCE [LARGE SCALE GENOMIC DNA]</scope>
    <source>
        <strain evidence="3">female</strain>
    </source>
</reference>
<evidence type="ECO:0000313" key="2">
    <source>
        <dbReference type="Ensembl" id="ENSAMXP00000048188.1"/>
    </source>
</evidence>
<protein>
    <recommendedName>
        <fullName evidence="1">C-type lectin domain-containing protein</fullName>
    </recommendedName>
</protein>
<dbReference type="Proteomes" id="UP000018467">
    <property type="component" value="Unassembled WGS sequence"/>
</dbReference>
<dbReference type="Gene3D" id="3.10.100.10">
    <property type="entry name" value="Mannose-Binding Protein A, subunit A"/>
    <property type="match status" value="1"/>
</dbReference>
<evidence type="ECO:0000313" key="3">
    <source>
        <dbReference type="Proteomes" id="UP000018467"/>
    </source>
</evidence>
<name>A0A3B1K116_ASTMX</name>
<dbReference type="SUPFAM" id="SSF56436">
    <property type="entry name" value="C-type lectin-like"/>
    <property type="match status" value="1"/>
</dbReference>
<reference evidence="2" key="3">
    <citation type="submission" date="2025-08" db="UniProtKB">
        <authorList>
            <consortium name="Ensembl"/>
        </authorList>
    </citation>
    <scope>IDENTIFICATION</scope>
</reference>
<dbReference type="Ensembl" id="ENSAMXT00000054396.1">
    <property type="protein sequence ID" value="ENSAMXP00000048188.1"/>
    <property type="gene ID" value="ENSAMXG00000040748.1"/>
</dbReference>
<keyword evidence="3" id="KW-1185">Reference proteome</keyword>
<dbReference type="PROSITE" id="PS50041">
    <property type="entry name" value="C_TYPE_LECTIN_2"/>
    <property type="match status" value="1"/>
</dbReference>
<dbReference type="Pfam" id="PF00059">
    <property type="entry name" value="Lectin_C"/>
    <property type="match status" value="1"/>
</dbReference>
<sequence>MALFITKNNREKVNTSFKAVNLLFLMYSKANLPIVLHMKYAIFAVCQNGWSQFESRCFRVFTSTTNWAAAEQNCVAMGGHLASVHSSEEYAFMLNLLLSVVNSAAWIGGTDAAQVFTAKYSGLCNNLVYNMWCITV</sequence>
<proteinExistence type="predicted"/>
<reference evidence="2" key="4">
    <citation type="submission" date="2025-09" db="UniProtKB">
        <authorList>
            <consortium name="Ensembl"/>
        </authorList>
    </citation>
    <scope>IDENTIFICATION</scope>
</reference>
<dbReference type="Bgee" id="ENSAMXG00000040748">
    <property type="expression patterns" value="Expressed in pharyngeal gill and 2 other cell types or tissues"/>
</dbReference>